<name>A0A3D9V7Z6_THECX</name>
<sequence>MTVLGLSGLAGPGLAGCTTSSPDATPATKRPAAPVTTPPPPPPDPDLPVLSAAVESERHLLSLYTAALERLPDLRDDLEEFVRRHEEHLAALTALVGPEVDATAAGLATTAPSTTPPSRSETLAALVAAEKAAVTDRDKDLRAVQGADHARLLAVIGACEATHVVALDELVEKL</sequence>
<feature type="compositionally biased region" description="Low complexity" evidence="1">
    <location>
        <begin position="22"/>
        <end position="35"/>
    </location>
</feature>
<feature type="compositionally biased region" description="Pro residues" evidence="1">
    <location>
        <begin position="36"/>
        <end position="46"/>
    </location>
</feature>
<dbReference type="SUPFAM" id="SSF47240">
    <property type="entry name" value="Ferritin-like"/>
    <property type="match status" value="1"/>
</dbReference>
<protein>
    <submittedName>
        <fullName evidence="2">Rubrerythrin</fullName>
    </submittedName>
</protein>
<keyword evidence="3" id="KW-1185">Reference proteome</keyword>
<evidence type="ECO:0000313" key="3">
    <source>
        <dbReference type="Proteomes" id="UP000256485"/>
    </source>
</evidence>
<dbReference type="EMBL" id="QTUC01000001">
    <property type="protein sequence ID" value="REF35155.1"/>
    <property type="molecule type" value="Genomic_DNA"/>
</dbReference>
<dbReference type="AlphaFoldDB" id="A0A3D9V7Z6"/>
<organism evidence="2 3">
    <name type="scientific">Thermasporomyces composti</name>
    <dbReference type="NCBI Taxonomy" id="696763"/>
    <lineage>
        <taxon>Bacteria</taxon>
        <taxon>Bacillati</taxon>
        <taxon>Actinomycetota</taxon>
        <taxon>Actinomycetes</taxon>
        <taxon>Propionibacteriales</taxon>
        <taxon>Nocardioidaceae</taxon>
        <taxon>Thermasporomyces</taxon>
    </lineage>
</organism>
<comment type="caution">
    <text evidence="2">The sequence shown here is derived from an EMBL/GenBank/DDBJ whole genome shotgun (WGS) entry which is preliminary data.</text>
</comment>
<feature type="region of interest" description="Disordered" evidence="1">
    <location>
        <begin position="1"/>
        <end position="47"/>
    </location>
</feature>
<proteinExistence type="predicted"/>
<accession>A0A3D9V7Z6</accession>
<reference evidence="2 3" key="1">
    <citation type="submission" date="2018-08" db="EMBL/GenBank/DDBJ databases">
        <title>Sequencing the genomes of 1000 actinobacteria strains.</title>
        <authorList>
            <person name="Klenk H.-P."/>
        </authorList>
    </citation>
    <scope>NUCLEOTIDE SEQUENCE [LARGE SCALE GENOMIC DNA]</scope>
    <source>
        <strain evidence="2 3">DSM 22891</strain>
    </source>
</reference>
<dbReference type="InterPro" id="IPR009078">
    <property type="entry name" value="Ferritin-like_SF"/>
</dbReference>
<gene>
    <name evidence="2" type="ORF">DFJ64_0527</name>
</gene>
<evidence type="ECO:0000313" key="2">
    <source>
        <dbReference type="EMBL" id="REF35155.1"/>
    </source>
</evidence>
<evidence type="ECO:0000256" key="1">
    <source>
        <dbReference type="SAM" id="MobiDB-lite"/>
    </source>
</evidence>
<dbReference type="Proteomes" id="UP000256485">
    <property type="component" value="Unassembled WGS sequence"/>
</dbReference>